<reference evidence="2 3" key="1">
    <citation type="journal article" date="2023" name="Plants (Basel)">
        <title>Bridging the Gap: Combining Genomics and Transcriptomics Approaches to Understand Stylosanthes scabra, an Orphan Legume from the Brazilian Caatinga.</title>
        <authorList>
            <person name="Ferreira-Neto J.R.C."/>
            <person name="da Silva M.D."/>
            <person name="Binneck E."/>
            <person name="de Melo N.F."/>
            <person name="da Silva R.H."/>
            <person name="de Melo A.L.T.M."/>
            <person name="Pandolfi V."/>
            <person name="Bustamante F.O."/>
            <person name="Brasileiro-Vidal A.C."/>
            <person name="Benko-Iseppon A.M."/>
        </authorList>
    </citation>
    <scope>NUCLEOTIDE SEQUENCE [LARGE SCALE GENOMIC DNA]</scope>
    <source>
        <tissue evidence="2">Leaves</tissue>
    </source>
</reference>
<gene>
    <name evidence="2" type="ORF">PIB30_103641</name>
</gene>
<evidence type="ECO:0000256" key="1">
    <source>
        <dbReference type="SAM" id="MobiDB-lite"/>
    </source>
</evidence>
<feature type="compositionally biased region" description="Basic and acidic residues" evidence="1">
    <location>
        <begin position="33"/>
        <end position="53"/>
    </location>
</feature>
<sequence length="64" mass="7633">KIEENKENKKRGRRKQKTEEEERKKQRKKKKNRETEKLGSKFAEDHPGEEPKSRLGQVSNLAQT</sequence>
<dbReference type="EMBL" id="JASCZI010214858">
    <property type="protein sequence ID" value="MED6202271.1"/>
    <property type="molecule type" value="Genomic_DNA"/>
</dbReference>
<keyword evidence="3" id="KW-1185">Reference proteome</keyword>
<evidence type="ECO:0000313" key="2">
    <source>
        <dbReference type="EMBL" id="MED6202271.1"/>
    </source>
</evidence>
<feature type="region of interest" description="Disordered" evidence="1">
    <location>
        <begin position="1"/>
        <end position="64"/>
    </location>
</feature>
<accession>A0ABU6XYA8</accession>
<organism evidence="2 3">
    <name type="scientific">Stylosanthes scabra</name>
    <dbReference type="NCBI Taxonomy" id="79078"/>
    <lineage>
        <taxon>Eukaryota</taxon>
        <taxon>Viridiplantae</taxon>
        <taxon>Streptophyta</taxon>
        <taxon>Embryophyta</taxon>
        <taxon>Tracheophyta</taxon>
        <taxon>Spermatophyta</taxon>
        <taxon>Magnoliopsida</taxon>
        <taxon>eudicotyledons</taxon>
        <taxon>Gunneridae</taxon>
        <taxon>Pentapetalae</taxon>
        <taxon>rosids</taxon>
        <taxon>fabids</taxon>
        <taxon>Fabales</taxon>
        <taxon>Fabaceae</taxon>
        <taxon>Papilionoideae</taxon>
        <taxon>50 kb inversion clade</taxon>
        <taxon>dalbergioids sensu lato</taxon>
        <taxon>Dalbergieae</taxon>
        <taxon>Pterocarpus clade</taxon>
        <taxon>Stylosanthes</taxon>
    </lineage>
</organism>
<dbReference type="Proteomes" id="UP001341840">
    <property type="component" value="Unassembled WGS sequence"/>
</dbReference>
<protein>
    <submittedName>
        <fullName evidence="2">Uncharacterized protein</fullName>
    </submittedName>
</protein>
<proteinExistence type="predicted"/>
<name>A0ABU6XYA8_9FABA</name>
<feature type="non-terminal residue" evidence="2">
    <location>
        <position position="1"/>
    </location>
</feature>
<evidence type="ECO:0000313" key="3">
    <source>
        <dbReference type="Proteomes" id="UP001341840"/>
    </source>
</evidence>
<comment type="caution">
    <text evidence="2">The sequence shown here is derived from an EMBL/GenBank/DDBJ whole genome shotgun (WGS) entry which is preliminary data.</text>
</comment>